<gene>
    <name evidence="1" type="ORF">CCMP2556_LOCUS3344</name>
    <name evidence="2" type="ORF">CCMP2556_LOCUS3364</name>
</gene>
<organism evidence="2 3">
    <name type="scientific">Durusdinium trenchii</name>
    <dbReference type="NCBI Taxonomy" id="1381693"/>
    <lineage>
        <taxon>Eukaryota</taxon>
        <taxon>Sar</taxon>
        <taxon>Alveolata</taxon>
        <taxon>Dinophyceae</taxon>
        <taxon>Suessiales</taxon>
        <taxon>Symbiodiniaceae</taxon>
        <taxon>Durusdinium</taxon>
    </lineage>
</organism>
<accession>A0ABP0HVQ2</accession>
<dbReference type="Proteomes" id="UP001642484">
    <property type="component" value="Unassembled WGS sequence"/>
</dbReference>
<comment type="caution">
    <text evidence="2">The sequence shown here is derived from an EMBL/GenBank/DDBJ whole genome shotgun (WGS) entry which is preliminary data.</text>
</comment>
<proteinExistence type="predicted"/>
<evidence type="ECO:0008006" key="4">
    <source>
        <dbReference type="Google" id="ProtNLM"/>
    </source>
</evidence>
<keyword evidence="3" id="KW-1185">Reference proteome</keyword>
<dbReference type="EMBL" id="CAXAMN010001314">
    <property type="protein sequence ID" value="CAK8993703.1"/>
    <property type="molecule type" value="Genomic_DNA"/>
</dbReference>
<evidence type="ECO:0000313" key="1">
    <source>
        <dbReference type="EMBL" id="CAK8993703.1"/>
    </source>
</evidence>
<dbReference type="EMBL" id="CAXAMN010001325">
    <property type="protein sequence ID" value="CAK8993752.1"/>
    <property type="molecule type" value="Genomic_DNA"/>
</dbReference>
<protein>
    <recommendedName>
        <fullName evidence="4">Lon N-terminal domain-containing protein</fullName>
    </recommendedName>
</protein>
<sequence length="256" mass="29044">MYDDILLSGSRRFVVAFTRSLPGGRVRYAKMPEGDRRLFSVGSLLYLTELEEVSAQTGGHVKYIAKHEVQGRVQLQRLLNPSALFETDAKGNKVNYLRAEVQLLPEPPLPANDVPSAETWRAELLETWQQLQGLAVSFGEPHLAESFFTEVAPRISSGILAAAWQQLQVQTQMVRKQRRAMEEVRKIMEEGTMSQDEAFAQVLAQSRPTDLDWDFWEQLLPLLAAEPEQRGPMLQELVRDELKLSKARLSLKEALE</sequence>
<evidence type="ECO:0000313" key="2">
    <source>
        <dbReference type="EMBL" id="CAK8993752.1"/>
    </source>
</evidence>
<evidence type="ECO:0000313" key="3">
    <source>
        <dbReference type="Proteomes" id="UP001642484"/>
    </source>
</evidence>
<name>A0ABP0HVQ2_9DINO</name>
<reference evidence="2 3" key="1">
    <citation type="submission" date="2024-02" db="EMBL/GenBank/DDBJ databases">
        <authorList>
            <person name="Chen Y."/>
            <person name="Shah S."/>
            <person name="Dougan E. K."/>
            <person name="Thang M."/>
            <person name="Chan C."/>
        </authorList>
    </citation>
    <scope>NUCLEOTIDE SEQUENCE [LARGE SCALE GENOMIC DNA]</scope>
</reference>